<evidence type="ECO:0000313" key="2">
    <source>
        <dbReference type="Proteomes" id="UP000258613"/>
    </source>
</evidence>
<accession>A0A346PKE8</accession>
<proteinExistence type="predicted"/>
<dbReference type="KEGG" id="nag:AArcMg_4168"/>
<protein>
    <submittedName>
        <fullName evidence="1">Uncharacterized protein</fullName>
    </submittedName>
</protein>
<dbReference type="EMBL" id="CP027032">
    <property type="protein sequence ID" value="AXR79993.1"/>
    <property type="molecule type" value="Genomic_DNA"/>
</dbReference>
<evidence type="ECO:0000313" key="1">
    <source>
        <dbReference type="EMBL" id="AXR79993.1"/>
    </source>
</evidence>
<sequence>MIKIKQSIRKRGCRVRGLSVTSHLFKDTEHRFLELCIEPWNFGRLHERCTEVRRDS</sequence>
<dbReference type="Proteomes" id="UP000258613">
    <property type="component" value="Plasmid pAArc-Mg-01"/>
</dbReference>
<organism evidence="1 2">
    <name type="scientific">Natrarchaeobaculum sulfurireducens</name>
    <dbReference type="NCBI Taxonomy" id="2044521"/>
    <lineage>
        <taxon>Archaea</taxon>
        <taxon>Methanobacteriati</taxon>
        <taxon>Methanobacteriota</taxon>
        <taxon>Stenosarchaea group</taxon>
        <taxon>Halobacteria</taxon>
        <taxon>Halobacteriales</taxon>
        <taxon>Natrialbaceae</taxon>
        <taxon>Natrarchaeobaculum</taxon>
    </lineage>
</organism>
<keyword evidence="2" id="KW-1185">Reference proteome</keyword>
<geneLocation type="plasmid" evidence="2">
    <name>paarc-mg-01</name>
</geneLocation>
<gene>
    <name evidence="1" type="ORF">AArcMg_4168</name>
</gene>
<name>A0A346PKE8_9EURY</name>
<reference evidence="1 2" key="1">
    <citation type="submission" date="2018-02" db="EMBL/GenBank/DDBJ databases">
        <title>Phenotypic and genomic properties of facultatively anaerobic sulfur-reducing natronoarchaea from hypersaline soda lakes.</title>
        <authorList>
            <person name="Sorokin D.Y."/>
            <person name="Kublanov I.V."/>
            <person name="Roman P."/>
            <person name="Sinninghe Damste J.S."/>
            <person name="Golyshin P.N."/>
            <person name="Rojo D."/>
            <person name="Ciordia S."/>
            <person name="Mena M.D.C."/>
            <person name="Ferrer M."/>
            <person name="Messina E."/>
            <person name="Smedile F."/>
            <person name="La Spada G."/>
            <person name="La Cono V."/>
            <person name="Yakimov M.M."/>
        </authorList>
    </citation>
    <scope>NUCLEOTIDE SEQUENCE [LARGE SCALE GENOMIC DNA]</scope>
    <source>
        <strain evidence="1 2">AArc-Mg</strain>
        <plasmid evidence="2">paarc-mg-01</plasmid>
    </source>
</reference>
<keyword evidence="1" id="KW-0614">Plasmid</keyword>
<dbReference type="AlphaFoldDB" id="A0A346PKE8"/>